<keyword evidence="2" id="KW-0732">Signal</keyword>
<organism evidence="3 4">
    <name type="scientific">Candidatus Competibacter denitrificans Run_A_D11</name>
    <dbReference type="NCBI Taxonomy" id="1400863"/>
    <lineage>
        <taxon>Bacteria</taxon>
        <taxon>Pseudomonadati</taxon>
        <taxon>Pseudomonadota</taxon>
        <taxon>Gammaproteobacteria</taxon>
        <taxon>Candidatus Competibacteraceae</taxon>
        <taxon>Candidatus Competibacter</taxon>
    </lineage>
</organism>
<dbReference type="RefSeq" id="WP_048672633.1">
    <property type="nucleotide sequence ID" value="NZ_CBTJ020000037.1"/>
</dbReference>
<feature type="region of interest" description="Disordered" evidence="1">
    <location>
        <begin position="38"/>
        <end position="63"/>
    </location>
</feature>
<name>W6M9J3_9GAMM</name>
<evidence type="ECO:0008006" key="5">
    <source>
        <dbReference type="Google" id="ProtNLM"/>
    </source>
</evidence>
<reference evidence="3" key="2">
    <citation type="submission" date="2014-03" db="EMBL/GenBank/DDBJ databases">
        <title>Candidatus Competibacter-lineage genomes retrieved from metagenomes reveal functional metabolic diversity.</title>
        <authorList>
            <person name="McIlroy S.J."/>
            <person name="Albertsen M."/>
            <person name="Andresen E.K."/>
            <person name="Saunders A.M."/>
            <person name="Kristiansen R."/>
            <person name="Stokholm-Bjerregaard M."/>
            <person name="Nielsen K.L."/>
            <person name="Nielsen P.H."/>
        </authorList>
    </citation>
    <scope>NUCLEOTIDE SEQUENCE</scope>
    <source>
        <strain evidence="3">Run_A_D11</strain>
    </source>
</reference>
<feature type="chain" id="PRO_5004880061" description="DUF4168 domain-containing protein" evidence="2">
    <location>
        <begin position="24"/>
        <end position="126"/>
    </location>
</feature>
<protein>
    <recommendedName>
        <fullName evidence="5">DUF4168 domain-containing protein</fullName>
    </recommendedName>
</protein>
<keyword evidence="4" id="KW-1185">Reference proteome</keyword>
<dbReference type="AlphaFoldDB" id="W6M9J3"/>
<gene>
    <name evidence="3" type="ORF">BN873_300056</name>
</gene>
<sequence>MPLGFSRPVSLALGLILPFLVQADDAYLREIEDEAKRQATTLTTIQPPPRPALGPATAGPASERLASGLDRSAFDQALRAGSSKEQFAAFQRLTPRNQQQVYEFYRTDSRLATIGEQIARLGAAKP</sequence>
<dbReference type="EMBL" id="CBTJ020000037">
    <property type="protein sequence ID" value="CDI02435.1"/>
    <property type="molecule type" value="Genomic_DNA"/>
</dbReference>
<feature type="signal peptide" evidence="2">
    <location>
        <begin position="1"/>
        <end position="23"/>
    </location>
</feature>
<dbReference type="OrthoDB" id="9912723at2"/>
<accession>W6M9J3</accession>
<dbReference type="Proteomes" id="UP000035760">
    <property type="component" value="Unassembled WGS sequence"/>
</dbReference>
<reference evidence="3" key="1">
    <citation type="submission" date="2013-07" db="EMBL/GenBank/DDBJ databases">
        <authorList>
            <person name="McIlroy S."/>
        </authorList>
    </citation>
    <scope>NUCLEOTIDE SEQUENCE [LARGE SCALE GENOMIC DNA]</scope>
    <source>
        <strain evidence="3">Run_A_D11</strain>
    </source>
</reference>
<proteinExistence type="predicted"/>
<evidence type="ECO:0000313" key="3">
    <source>
        <dbReference type="EMBL" id="CDI02435.1"/>
    </source>
</evidence>
<evidence type="ECO:0000313" key="4">
    <source>
        <dbReference type="Proteomes" id="UP000035760"/>
    </source>
</evidence>
<comment type="caution">
    <text evidence="3">The sequence shown here is derived from an EMBL/GenBank/DDBJ whole genome shotgun (WGS) entry which is preliminary data.</text>
</comment>
<dbReference type="STRING" id="1400863.BN873_300056"/>
<evidence type="ECO:0000256" key="2">
    <source>
        <dbReference type="SAM" id="SignalP"/>
    </source>
</evidence>
<evidence type="ECO:0000256" key="1">
    <source>
        <dbReference type="SAM" id="MobiDB-lite"/>
    </source>
</evidence>